<dbReference type="SUPFAM" id="SSF55729">
    <property type="entry name" value="Acyl-CoA N-acyltransferases (Nat)"/>
    <property type="match status" value="1"/>
</dbReference>
<feature type="domain" description="N-acetyltransferase" evidence="2">
    <location>
        <begin position="4"/>
        <end position="183"/>
    </location>
</feature>
<keyword evidence="4" id="KW-1185">Reference proteome</keyword>
<evidence type="ECO:0000313" key="3">
    <source>
        <dbReference type="EMBL" id="GAA0469057.1"/>
    </source>
</evidence>
<feature type="region of interest" description="Disordered" evidence="1">
    <location>
        <begin position="165"/>
        <end position="184"/>
    </location>
</feature>
<evidence type="ECO:0000256" key="1">
    <source>
        <dbReference type="SAM" id="MobiDB-lite"/>
    </source>
</evidence>
<reference evidence="4" key="1">
    <citation type="journal article" date="2019" name="Int. J. Syst. Evol. Microbiol.">
        <title>The Global Catalogue of Microorganisms (GCM) 10K type strain sequencing project: providing services to taxonomists for standard genome sequencing and annotation.</title>
        <authorList>
            <consortium name="The Broad Institute Genomics Platform"/>
            <consortium name="The Broad Institute Genome Sequencing Center for Infectious Disease"/>
            <person name="Wu L."/>
            <person name="Ma J."/>
        </authorList>
    </citation>
    <scope>NUCLEOTIDE SEQUENCE [LARGE SCALE GENOMIC DNA]</scope>
    <source>
        <strain evidence="4">JCM 10649</strain>
    </source>
</reference>
<protein>
    <recommendedName>
        <fullName evidence="2">N-acetyltransferase domain-containing protein</fullName>
    </recommendedName>
</protein>
<dbReference type="InterPro" id="IPR016181">
    <property type="entry name" value="Acyl_CoA_acyltransferase"/>
</dbReference>
<dbReference type="CDD" id="cd04301">
    <property type="entry name" value="NAT_SF"/>
    <property type="match status" value="1"/>
</dbReference>
<dbReference type="InterPro" id="IPR000182">
    <property type="entry name" value="GNAT_dom"/>
</dbReference>
<sequence>MGDVFLRRLSRWQAEQYRDQLADLHVAAYENPPGEVTLDRARFLERLAEDSGRPGFDLVIADGGGPVGCAYGYPLARDSGWWRGLTGAVPEELEELTAAGKVFTVAEVTVLPRHRRQGIGRRLHDQLLAGSGAALGALALATPGTDGGAARAALRAWGWTPAGRFRPGAGGGPGAEVFTRPLRR</sequence>
<gene>
    <name evidence="3" type="ORF">GCM10009544_34110</name>
</gene>
<organism evidence="3 4">
    <name type="scientific">Streptomyces stramineus</name>
    <dbReference type="NCBI Taxonomy" id="173861"/>
    <lineage>
        <taxon>Bacteria</taxon>
        <taxon>Bacillati</taxon>
        <taxon>Actinomycetota</taxon>
        <taxon>Actinomycetes</taxon>
        <taxon>Kitasatosporales</taxon>
        <taxon>Streptomycetaceae</taxon>
        <taxon>Streptomyces</taxon>
    </lineage>
</organism>
<comment type="caution">
    <text evidence="3">The sequence shown here is derived from an EMBL/GenBank/DDBJ whole genome shotgun (WGS) entry which is preliminary data.</text>
</comment>
<dbReference type="RefSeq" id="WP_344091326.1">
    <property type="nucleotide sequence ID" value="NZ_BAAAHB010000035.1"/>
</dbReference>
<evidence type="ECO:0000313" key="4">
    <source>
        <dbReference type="Proteomes" id="UP001499895"/>
    </source>
</evidence>
<accession>A0ABP3K156</accession>
<dbReference type="PROSITE" id="PS51186">
    <property type="entry name" value="GNAT"/>
    <property type="match status" value="1"/>
</dbReference>
<dbReference type="Proteomes" id="UP001499895">
    <property type="component" value="Unassembled WGS sequence"/>
</dbReference>
<evidence type="ECO:0000259" key="2">
    <source>
        <dbReference type="PROSITE" id="PS51186"/>
    </source>
</evidence>
<dbReference type="EMBL" id="BAAAHB010000035">
    <property type="protein sequence ID" value="GAA0469057.1"/>
    <property type="molecule type" value="Genomic_DNA"/>
</dbReference>
<name>A0ABP3K156_9ACTN</name>
<dbReference type="Pfam" id="PF00583">
    <property type="entry name" value="Acetyltransf_1"/>
    <property type="match status" value="1"/>
</dbReference>
<dbReference type="Gene3D" id="3.40.630.30">
    <property type="match status" value="1"/>
</dbReference>
<proteinExistence type="predicted"/>